<dbReference type="Pfam" id="PF03822">
    <property type="entry name" value="NAF"/>
    <property type="match status" value="1"/>
</dbReference>
<evidence type="ECO:0000256" key="2">
    <source>
        <dbReference type="ARBA" id="ARBA00012513"/>
    </source>
</evidence>
<evidence type="ECO:0000313" key="16">
    <source>
        <dbReference type="Proteomes" id="UP000822688"/>
    </source>
</evidence>
<dbReference type="Gene3D" id="3.30.200.20">
    <property type="entry name" value="Phosphorylase Kinase, domain 1"/>
    <property type="match status" value="1"/>
</dbReference>
<dbReference type="Gene3D" id="1.10.510.10">
    <property type="entry name" value="Transferase(Phosphotransferase) domain 1"/>
    <property type="match status" value="1"/>
</dbReference>
<dbReference type="SUPFAM" id="SSF56112">
    <property type="entry name" value="Protein kinase-like (PK-like)"/>
    <property type="match status" value="1"/>
</dbReference>
<evidence type="ECO:0000256" key="3">
    <source>
        <dbReference type="ARBA" id="ARBA00022527"/>
    </source>
</evidence>
<evidence type="ECO:0000256" key="5">
    <source>
        <dbReference type="ARBA" id="ARBA00022741"/>
    </source>
</evidence>
<dbReference type="FunFam" id="3.30.200.20:FF:000096">
    <property type="entry name" value="Non-specific serine/threonine protein kinase"/>
    <property type="match status" value="1"/>
</dbReference>
<dbReference type="GO" id="GO:0004674">
    <property type="term" value="F:protein serine/threonine kinase activity"/>
    <property type="evidence" value="ECO:0007669"/>
    <property type="project" value="UniProtKB-KW"/>
</dbReference>
<evidence type="ECO:0000313" key="15">
    <source>
        <dbReference type="EMBL" id="KAG0565823.1"/>
    </source>
</evidence>
<comment type="catalytic activity">
    <reaction evidence="9">
        <text>L-threonyl-[protein] + ATP = O-phospho-L-threonyl-[protein] + ADP + H(+)</text>
        <dbReference type="Rhea" id="RHEA:46608"/>
        <dbReference type="Rhea" id="RHEA-COMP:11060"/>
        <dbReference type="Rhea" id="RHEA-COMP:11605"/>
        <dbReference type="ChEBI" id="CHEBI:15378"/>
        <dbReference type="ChEBI" id="CHEBI:30013"/>
        <dbReference type="ChEBI" id="CHEBI:30616"/>
        <dbReference type="ChEBI" id="CHEBI:61977"/>
        <dbReference type="ChEBI" id="CHEBI:456216"/>
        <dbReference type="EC" id="2.7.11.1"/>
    </reaction>
</comment>
<dbReference type="InterPro" id="IPR008271">
    <property type="entry name" value="Ser/Thr_kinase_AS"/>
</dbReference>
<dbReference type="GO" id="GO:0005524">
    <property type="term" value="F:ATP binding"/>
    <property type="evidence" value="ECO:0007669"/>
    <property type="project" value="UniProtKB-UniRule"/>
</dbReference>
<evidence type="ECO:0000256" key="9">
    <source>
        <dbReference type="ARBA" id="ARBA00047899"/>
    </source>
</evidence>
<comment type="caution">
    <text evidence="15">The sequence shown here is derived from an EMBL/GenBank/DDBJ whole genome shotgun (WGS) entry which is preliminary data.</text>
</comment>
<evidence type="ECO:0000256" key="10">
    <source>
        <dbReference type="ARBA" id="ARBA00048679"/>
    </source>
</evidence>
<protein>
    <recommendedName>
        <fullName evidence="2">non-specific serine/threonine protein kinase</fullName>
        <ecNumber evidence="2">2.7.11.1</ecNumber>
    </recommendedName>
</protein>
<reference evidence="15" key="1">
    <citation type="submission" date="2020-06" db="EMBL/GenBank/DDBJ databases">
        <title>WGS assembly of Ceratodon purpureus strain R40.</title>
        <authorList>
            <person name="Carey S.B."/>
            <person name="Jenkins J."/>
            <person name="Shu S."/>
            <person name="Lovell J.T."/>
            <person name="Sreedasyam A."/>
            <person name="Maumus F."/>
            <person name="Tiley G.P."/>
            <person name="Fernandez-Pozo N."/>
            <person name="Barry K."/>
            <person name="Chen C."/>
            <person name="Wang M."/>
            <person name="Lipzen A."/>
            <person name="Daum C."/>
            <person name="Saski C.A."/>
            <person name="Payton A.C."/>
            <person name="Mcbreen J.C."/>
            <person name="Conrad R.E."/>
            <person name="Kollar L.M."/>
            <person name="Olsson S."/>
            <person name="Huttunen S."/>
            <person name="Landis J.B."/>
            <person name="Wickett N.J."/>
            <person name="Johnson M.G."/>
            <person name="Rensing S.A."/>
            <person name="Grimwood J."/>
            <person name="Schmutz J."/>
            <person name="Mcdaniel S.F."/>
        </authorList>
    </citation>
    <scope>NUCLEOTIDE SEQUENCE</scope>
    <source>
        <strain evidence="15">R40</strain>
    </source>
</reference>
<proteinExistence type="inferred from homology"/>
<keyword evidence="8" id="KW-0464">Manganese</keyword>
<dbReference type="InterPro" id="IPR011009">
    <property type="entry name" value="Kinase-like_dom_sf"/>
</dbReference>
<evidence type="ECO:0000256" key="1">
    <source>
        <dbReference type="ARBA" id="ARBA00006234"/>
    </source>
</evidence>
<name>A0A8T0H3Q0_CERPU</name>
<dbReference type="InterPro" id="IPR000719">
    <property type="entry name" value="Prot_kinase_dom"/>
</dbReference>
<comment type="similarity">
    <text evidence="1">Belongs to the protein kinase superfamily. CAMK Ser/Thr protein kinase family. SNF1 subfamily.</text>
</comment>
<dbReference type="EMBL" id="CM026428">
    <property type="protein sequence ID" value="KAG0565823.1"/>
    <property type="molecule type" value="Genomic_DNA"/>
</dbReference>
<keyword evidence="5 11" id="KW-0547">Nucleotide-binding</keyword>
<evidence type="ECO:0000259" key="14">
    <source>
        <dbReference type="PROSITE" id="PS50816"/>
    </source>
</evidence>
<dbReference type="PANTHER" id="PTHR43895">
    <property type="entry name" value="CALCIUM/CALMODULIN-DEPENDENT PROTEIN KINASE KINASE-RELATED"/>
    <property type="match status" value="1"/>
</dbReference>
<evidence type="ECO:0000259" key="13">
    <source>
        <dbReference type="PROSITE" id="PS50011"/>
    </source>
</evidence>
<keyword evidence="4" id="KW-0808">Transferase</keyword>
<evidence type="ECO:0000256" key="4">
    <source>
        <dbReference type="ARBA" id="ARBA00022679"/>
    </source>
</evidence>
<dbReference type="Pfam" id="PF00069">
    <property type="entry name" value="Pkinase"/>
    <property type="match status" value="1"/>
</dbReference>
<evidence type="ECO:0000256" key="11">
    <source>
        <dbReference type="PROSITE-ProRule" id="PRU10141"/>
    </source>
</evidence>
<dbReference type="Gene3D" id="3.30.310.80">
    <property type="entry name" value="Kinase associated domain 1, KA1"/>
    <property type="match status" value="1"/>
</dbReference>
<dbReference type="EC" id="2.7.11.1" evidence="2"/>
<comment type="catalytic activity">
    <reaction evidence="10">
        <text>L-seryl-[protein] + ATP = O-phospho-L-seryl-[protein] + ADP + H(+)</text>
        <dbReference type="Rhea" id="RHEA:17989"/>
        <dbReference type="Rhea" id="RHEA-COMP:9863"/>
        <dbReference type="Rhea" id="RHEA-COMP:11604"/>
        <dbReference type="ChEBI" id="CHEBI:15378"/>
        <dbReference type="ChEBI" id="CHEBI:29999"/>
        <dbReference type="ChEBI" id="CHEBI:30616"/>
        <dbReference type="ChEBI" id="CHEBI:83421"/>
        <dbReference type="ChEBI" id="CHEBI:456216"/>
        <dbReference type="EC" id="2.7.11.1"/>
    </reaction>
</comment>
<dbReference type="GO" id="GO:0007165">
    <property type="term" value="P:signal transduction"/>
    <property type="evidence" value="ECO:0007669"/>
    <property type="project" value="InterPro"/>
</dbReference>
<dbReference type="InterPro" id="IPR018451">
    <property type="entry name" value="NAF/FISL_domain"/>
</dbReference>
<keyword evidence="16" id="KW-1185">Reference proteome</keyword>
<dbReference type="PROSITE" id="PS50816">
    <property type="entry name" value="NAF"/>
    <property type="match status" value="1"/>
</dbReference>
<dbReference type="PROSITE" id="PS00108">
    <property type="entry name" value="PROTEIN_KINASE_ST"/>
    <property type="match status" value="1"/>
</dbReference>
<keyword evidence="3 12" id="KW-0723">Serine/threonine-protein kinase</keyword>
<dbReference type="FunFam" id="1.10.510.10:FF:000279">
    <property type="entry name" value="Non-specific serine/threonine protein kinase"/>
    <property type="match status" value="1"/>
</dbReference>
<sequence>MKKVGKYEVGRTIGKGTFAKVKFAINTETSECVALKVLAKDTILRNKMVEQIKQEVSIMKMIRHPNVVRLHEVLASQTKIYIFLEFVSGGELFDKIVHQGRLNEEKSRKYFQQLIDAIEYCHSKGISHRDLKPENLLLDAHGNLKISDFGLSALPHQVREDGLLHTTCGTPNYVAPEVLNNKGYDGAVADIWSCGVILFVLMAGYLPFNDVDLKSLYKKIQHASFSCPTWFSPSAKSLIMKILDPNTQTRITLAGIRSHPWFKKNYIPVRVNDAEETPDLDDVDSVFDNAQENFVNEEDVKDTGPSMMNAFELISLSQGLNLSALFDRRQDHVKRQTRFTSNKPAKEIISKMEATARSMGFQVETRKYKMRLESRGAGRIDHHLAVAIEVFEMAPSLYMIEVRKAMGDTLKYHKFYKTFCGKLKDITCKMTLGIEKGKHERARSKVQPAL</sequence>
<organism evidence="15 16">
    <name type="scientific">Ceratodon purpureus</name>
    <name type="common">Fire moss</name>
    <name type="synonym">Dicranum purpureum</name>
    <dbReference type="NCBI Taxonomy" id="3225"/>
    <lineage>
        <taxon>Eukaryota</taxon>
        <taxon>Viridiplantae</taxon>
        <taxon>Streptophyta</taxon>
        <taxon>Embryophyta</taxon>
        <taxon>Bryophyta</taxon>
        <taxon>Bryophytina</taxon>
        <taxon>Bryopsida</taxon>
        <taxon>Dicranidae</taxon>
        <taxon>Pseudoditrichales</taxon>
        <taxon>Ditrichaceae</taxon>
        <taxon>Ceratodon</taxon>
    </lineage>
</organism>
<evidence type="ECO:0000256" key="8">
    <source>
        <dbReference type="ARBA" id="ARBA00023211"/>
    </source>
</evidence>
<evidence type="ECO:0000256" key="12">
    <source>
        <dbReference type="RuleBase" id="RU000304"/>
    </source>
</evidence>
<feature type="binding site" evidence="11">
    <location>
        <position position="36"/>
    </location>
    <ligand>
        <name>ATP</name>
        <dbReference type="ChEBI" id="CHEBI:30616"/>
    </ligand>
</feature>
<accession>A0A8T0H3Q0</accession>
<dbReference type="AlphaFoldDB" id="A0A8T0H3Q0"/>
<evidence type="ECO:0000256" key="6">
    <source>
        <dbReference type="ARBA" id="ARBA00022777"/>
    </source>
</evidence>
<evidence type="ECO:0000256" key="7">
    <source>
        <dbReference type="ARBA" id="ARBA00022840"/>
    </source>
</evidence>
<feature type="domain" description="Protein kinase" evidence="13">
    <location>
        <begin position="7"/>
        <end position="262"/>
    </location>
</feature>
<keyword evidence="6" id="KW-0418">Kinase</keyword>
<dbReference type="PROSITE" id="PS50011">
    <property type="entry name" value="PROTEIN_KINASE_DOM"/>
    <property type="match status" value="1"/>
</dbReference>
<feature type="domain" description="NAF" evidence="14">
    <location>
        <begin position="303"/>
        <end position="327"/>
    </location>
</feature>
<keyword evidence="7 11" id="KW-0067">ATP-binding</keyword>
<dbReference type="PROSITE" id="PS00107">
    <property type="entry name" value="PROTEIN_KINASE_ATP"/>
    <property type="match status" value="1"/>
</dbReference>
<dbReference type="CDD" id="cd12195">
    <property type="entry name" value="CIPK_C"/>
    <property type="match status" value="1"/>
</dbReference>
<dbReference type="Proteomes" id="UP000822688">
    <property type="component" value="Chromosome 7"/>
</dbReference>
<gene>
    <name evidence="15" type="ORF">KC19_7G016400</name>
</gene>
<dbReference type="InterPro" id="IPR004041">
    <property type="entry name" value="NAF_dom"/>
</dbReference>
<dbReference type="PANTHER" id="PTHR43895:SF32">
    <property type="entry name" value="SERINE_THREONINE-PROTEIN KINASE CHK1"/>
    <property type="match status" value="1"/>
</dbReference>
<dbReference type="InterPro" id="IPR017441">
    <property type="entry name" value="Protein_kinase_ATP_BS"/>
</dbReference>
<dbReference type="FunFam" id="3.30.310.80:FF:000002">
    <property type="entry name" value="Non-specific serine/threonine protein kinase"/>
    <property type="match status" value="1"/>
</dbReference>
<dbReference type="SMART" id="SM00220">
    <property type="entry name" value="S_TKc"/>
    <property type="match status" value="1"/>
</dbReference>